<dbReference type="EMBL" id="KE148157">
    <property type="protein sequence ID" value="EPE05209.1"/>
    <property type="molecule type" value="Genomic_DNA"/>
</dbReference>
<accession>S3BVH6</accession>
<sequence>MANATISTITPLADAGLTDKEIRLLASAWLSSSSTDLDIDKFAAVAGYPSAANARKRLGEAKSKARAKVFGPSGSAGGSVSAGDSAGEGNAPSTPKTPKKTPKVPKKTPKPAPKRKSTASADTCVGSDESPPKRGRTLQREDDAEAPQETEESAAPSEVPSESTGAKVV</sequence>
<feature type="compositionally biased region" description="Low complexity" evidence="1">
    <location>
        <begin position="153"/>
        <end position="169"/>
    </location>
</feature>
<reference evidence="2 3" key="1">
    <citation type="journal article" date="2013" name="BMC Genomics">
        <title>The genome and transcriptome of the pine saprophyte Ophiostoma piceae, and a comparison with the bark beetle-associated pine pathogen Grosmannia clavigera.</title>
        <authorList>
            <person name="Haridas S."/>
            <person name="Wang Y."/>
            <person name="Lim L."/>
            <person name="Massoumi Alamouti S."/>
            <person name="Jackman S."/>
            <person name="Docking R."/>
            <person name="Robertson G."/>
            <person name="Birol I."/>
            <person name="Bohlmann J."/>
            <person name="Breuil C."/>
        </authorList>
    </citation>
    <scope>NUCLEOTIDE SEQUENCE [LARGE SCALE GENOMIC DNA]</scope>
    <source>
        <strain evidence="2 3">UAMH 11346</strain>
    </source>
</reference>
<evidence type="ECO:0000313" key="3">
    <source>
        <dbReference type="Proteomes" id="UP000016923"/>
    </source>
</evidence>
<gene>
    <name evidence="2" type="ORF">F503_03814</name>
</gene>
<feature type="compositionally biased region" description="Low complexity" evidence="1">
    <location>
        <begin position="78"/>
        <end position="96"/>
    </location>
</feature>
<dbReference type="Proteomes" id="UP000016923">
    <property type="component" value="Unassembled WGS sequence"/>
</dbReference>
<keyword evidence="3" id="KW-1185">Reference proteome</keyword>
<protein>
    <submittedName>
        <fullName evidence="2">Uncharacterized protein</fullName>
    </submittedName>
</protein>
<name>S3BVH6_OPHP1</name>
<dbReference type="HOGENOM" id="CLU_1579000_0_0_1"/>
<proteinExistence type="predicted"/>
<feature type="compositionally biased region" description="Acidic residues" evidence="1">
    <location>
        <begin position="142"/>
        <end position="152"/>
    </location>
</feature>
<evidence type="ECO:0000313" key="2">
    <source>
        <dbReference type="EMBL" id="EPE05209.1"/>
    </source>
</evidence>
<feature type="region of interest" description="Disordered" evidence="1">
    <location>
        <begin position="58"/>
        <end position="169"/>
    </location>
</feature>
<dbReference type="VEuPathDB" id="FungiDB:F503_03814"/>
<organism evidence="2 3">
    <name type="scientific">Ophiostoma piceae (strain UAMH 11346)</name>
    <name type="common">Sap stain fungus</name>
    <dbReference type="NCBI Taxonomy" id="1262450"/>
    <lineage>
        <taxon>Eukaryota</taxon>
        <taxon>Fungi</taxon>
        <taxon>Dikarya</taxon>
        <taxon>Ascomycota</taxon>
        <taxon>Pezizomycotina</taxon>
        <taxon>Sordariomycetes</taxon>
        <taxon>Sordariomycetidae</taxon>
        <taxon>Ophiostomatales</taxon>
        <taxon>Ophiostomataceae</taxon>
        <taxon>Ophiostoma</taxon>
    </lineage>
</organism>
<feature type="compositionally biased region" description="Basic residues" evidence="1">
    <location>
        <begin position="97"/>
        <end position="117"/>
    </location>
</feature>
<evidence type="ECO:0000256" key="1">
    <source>
        <dbReference type="SAM" id="MobiDB-lite"/>
    </source>
</evidence>
<dbReference type="AlphaFoldDB" id="S3BVH6"/>